<keyword evidence="2" id="KW-0560">Oxidoreductase</keyword>
<dbReference type="InterPro" id="IPR002364">
    <property type="entry name" value="Quin_OxRdtase/zeta-crystal_CS"/>
</dbReference>
<dbReference type="EMBL" id="FWZX01000020">
    <property type="protein sequence ID" value="SMF54934.1"/>
    <property type="molecule type" value="Genomic_DNA"/>
</dbReference>
<dbReference type="InterPro" id="IPR047618">
    <property type="entry name" value="QOR-like"/>
</dbReference>
<dbReference type="InterPro" id="IPR011032">
    <property type="entry name" value="GroES-like_sf"/>
</dbReference>
<dbReference type="CDD" id="cd05286">
    <property type="entry name" value="QOR2"/>
    <property type="match status" value="1"/>
</dbReference>
<dbReference type="GO" id="GO:0003960">
    <property type="term" value="F:quinone reductase (NADPH) activity"/>
    <property type="evidence" value="ECO:0007669"/>
    <property type="project" value="InterPro"/>
</dbReference>
<evidence type="ECO:0000256" key="2">
    <source>
        <dbReference type="ARBA" id="ARBA00023002"/>
    </source>
</evidence>
<dbReference type="Gene3D" id="3.30.530.20">
    <property type="match status" value="1"/>
</dbReference>
<dbReference type="AlphaFoldDB" id="A0A1Y6CBN8"/>
<dbReference type="Gene3D" id="3.40.50.720">
    <property type="entry name" value="NAD(P)-binding Rossmann-like Domain"/>
    <property type="match status" value="1"/>
</dbReference>
<evidence type="ECO:0000256" key="1">
    <source>
        <dbReference type="ARBA" id="ARBA00022857"/>
    </source>
</evidence>
<evidence type="ECO:0000256" key="3">
    <source>
        <dbReference type="SAM" id="MobiDB-lite"/>
    </source>
</evidence>
<dbReference type="InterPro" id="IPR036291">
    <property type="entry name" value="NAD(P)-bd_dom_sf"/>
</dbReference>
<organism evidence="5 6">
    <name type="scientific">Tistlia consotensis USBA 355</name>
    <dbReference type="NCBI Taxonomy" id="560819"/>
    <lineage>
        <taxon>Bacteria</taxon>
        <taxon>Pseudomonadati</taxon>
        <taxon>Pseudomonadota</taxon>
        <taxon>Alphaproteobacteria</taxon>
        <taxon>Rhodospirillales</taxon>
        <taxon>Rhodovibrionaceae</taxon>
        <taxon>Tistlia</taxon>
    </lineage>
</organism>
<dbReference type="SUPFAM" id="SSF55961">
    <property type="entry name" value="Bet v1-like"/>
    <property type="match status" value="1"/>
</dbReference>
<dbReference type="InterPro" id="IPR013149">
    <property type="entry name" value="ADH-like_C"/>
</dbReference>
<dbReference type="STRING" id="560819.SAMN05428998_1202"/>
<sequence>MPRVVKSTVLDAPVEAVWSVIRDFNGHEDWHPAVARSVIEGGRRGDQVGCVRLFALADGSGEIREQLLALDDREHAFSYCLLEAPIPLEGYVAHVRLKPVTDGRRTFWEWRSEFDCPPARAGELTALVGEGIYEAGFRAVAERLGLRRPGRAVRPAPAPAPRRAPAEARAEPPAGTAGTTEAVVLERYGGPEALAWREVPVPPPGRGQVRLRHGAIGLNYIDVYCRTGYFGLVEPPGILGMEAAGVVTEVGPGVHGLMPGDRVGYACAPPGAYARLRTMDAGLLVPLPDWLDDATAAAVLLKGMTAEFLLHRVHTVKEGDTVLVHAAAGGVGTLLCQWARHLGATVIGTVGSDEKARIARANGCTFPIVYSRQDFVEAVLDITRGRGCDVVYDAVGGDNLARSFEALAIRGHLVSYGQASGPIPPQDVAGYAAKSARLSRPNFGHYTSDPAELRGLAGRLFEALERGILKLEPPRAFPLRAAAEAHRALEARETTGSTILLP</sequence>
<dbReference type="InterPro" id="IPR020843">
    <property type="entry name" value="ER"/>
</dbReference>
<dbReference type="Proteomes" id="UP000192917">
    <property type="component" value="Unassembled WGS sequence"/>
</dbReference>
<dbReference type="GO" id="GO:0005829">
    <property type="term" value="C:cytosol"/>
    <property type="evidence" value="ECO:0007669"/>
    <property type="project" value="TreeGrafter"/>
</dbReference>
<accession>A0A1Y6CBN8</accession>
<dbReference type="InterPro" id="IPR023393">
    <property type="entry name" value="START-like_dom_sf"/>
</dbReference>
<dbReference type="GO" id="GO:0035925">
    <property type="term" value="F:mRNA 3'-UTR AU-rich region binding"/>
    <property type="evidence" value="ECO:0007669"/>
    <property type="project" value="TreeGrafter"/>
</dbReference>
<dbReference type="Pfam" id="PF08240">
    <property type="entry name" value="ADH_N"/>
    <property type="match status" value="1"/>
</dbReference>
<dbReference type="PANTHER" id="PTHR48106:SF13">
    <property type="entry name" value="QUINONE OXIDOREDUCTASE-RELATED"/>
    <property type="match status" value="1"/>
</dbReference>
<dbReference type="SUPFAM" id="SSF51735">
    <property type="entry name" value="NAD(P)-binding Rossmann-fold domains"/>
    <property type="match status" value="1"/>
</dbReference>
<gene>
    <name evidence="5" type="ORF">SAMN05428998_1202</name>
</gene>
<feature type="region of interest" description="Disordered" evidence="3">
    <location>
        <begin position="151"/>
        <end position="177"/>
    </location>
</feature>
<evidence type="ECO:0000313" key="6">
    <source>
        <dbReference type="Proteomes" id="UP000192917"/>
    </source>
</evidence>
<protein>
    <submittedName>
        <fullName evidence="5">NADPH:quinone reductase</fullName>
    </submittedName>
</protein>
<dbReference type="SUPFAM" id="SSF50129">
    <property type="entry name" value="GroES-like"/>
    <property type="match status" value="1"/>
</dbReference>
<evidence type="ECO:0000313" key="5">
    <source>
        <dbReference type="EMBL" id="SMF54934.1"/>
    </source>
</evidence>
<dbReference type="CDD" id="cd07821">
    <property type="entry name" value="PYR_PYL_RCAR_like"/>
    <property type="match status" value="1"/>
</dbReference>
<dbReference type="RefSeq" id="WP_085124627.1">
    <property type="nucleotide sequence ID" value="NZ_FWZX01000020.1"/>
</dbReference>
<dbReference type="Pfam" id="PF00107">
    <property type="entry name" value="ADH_zinc_N"/>
    <property type="match status" value="1"/>
</dbReference>
<proteinExistence type="predicted"/>
<dbReference type="Pfam" id="PF10604">
    <property type="entry name" value="Polyketide_cyc2"/>
    <property type="match status" value="1"/>
</dbReference>
<dbReference type="GO" id="GO:0070402">
    <property type="term" value="F:NADPH binding"/>
    <property type="evidence" value="ECO:0007669"/>
    <property type="project" value="TreeGrafter"/>
</dbReference>
<dbReference type="InterPro" id="IPR019587">
    <property type="entry name" value="Polyketide_cyclase/dehydratase"/>
</dbReference>
<dbReference type="SMART" id="SM00829">
    <property type="entry name" value="PKS_ER"/>
    <property type="match status" value="1"/>
</dbReference>
<dbReference type="FunFam" id="3.40.50.720:FF:000053">
    <property type="entry name" value="Quinone oxidoreductase 1"/>
    <property type="match status" value="1"/>
</dbReference>
<dbReference type="GO" id="GO:0008270">
    <property type="term" value="F:zinc ion binding"/>
    <property type="evidence" value="ECO:0007669"/>
    <property type="project" value="InterPro"/>
</dbReference>
<dbReference type="PANTHER" id="PTHR48106">
    <property type="entry name" value="QUINONE OXIDOREDUCTASE PIG3-RELATED"/>
    <property type="match status" value="1"/>
</dbReference>
<keyword evidence="6" id="KW-1185">Reference proteome</keyword>
<evidence type="ECO:0000259" key="4">
    <source>
        <dbReference type="SMART" id="SM00829"/>
    </source>
</evidence>
<keyword evidence="1" id="KW-0521">NADP</keyword>
<dbReference type="InterPro" id="IPR013154">
    <property type="entry name" value="ADH-like_N"/>
</dbReference>
<dbReference type="PROSITE" id="PS01162">
    <property type="entry name" value="QOR_ZETA_CRYSTAL"/>
    <property type="match status" value="1"/>
</dbReference>
<feature type="domain" description="Enoyl reductase (ER)" evidence="4">
    <location>
        <begin position="189"/>
        <end position="500"/>
    </location>
</feature>
<name>A0A1Y6CBN8_9PROT</name>
<dbReference type="Gene3D" id="3.90.180.10">
    <property type="entry name" value="Medium-chain alcohol dehydrogenases, catalytic domain"/>
    <property type="match status" value="1"/>
</dbReference>
<reference evidence="5 6" key="1">
    <citation type="submission" date="2017-04" db="EMBL/GenBank/DDBJ databases">
        <authorList>
            <person name="Afonso C.L."/>
            <person name="Miller P.J."/>
            <person name="Scott M.A."/>
            <person name="Spackman E."/>
            <person name="Goraichik I."/>
            <person name="Dimitrov K.M."/>
            <person name="Suarez D.L."/>
            <person name="Swayne D.E."/>
        </authorList>
    </citation>
    <scope>NUCLEOTIDE SEQUENCE [LARGE SCALE GENOMIC DNA]</scope>
    <source>
        <strain evidence="5 6">USBA 355</strain>
    </source>
</reference>